<organism evidence="2 3">
    <name type="scientific">Heracleum sosnowskyi</name>
    <dbReference type="NCBI Taxonomy" id="360622"/>
    <lineage>
        <taxon>Eukaryota</taxon>
        <taxon>Viridiplantae</taxon>
        <taxon>Streptophyta</taxon>
        <taxon>Embryophyta</taxon>
        <taxon>Tracheophyta</taxon>
        <taxon>Spermatophyta</taxon>
        <taxon>Magnoliopsida</taxon>
        <taxon>eudicotyledons</taxon>
        <taxon>Gunneridae</taxon>
        <taxon>Pentapetalae</taxon>
        <taxon>asterids</taxon>
        <taxon>campanulids</taxon>
        <taxon>Apiales</taxon>
        <taxon>Apiaceae</taxon>
        <taxon>Apioideae</taxon>
        <taxon>apioid superclade</taxon>
        <taxon>Tordylieae</taxon>
        <taxon>Tordyliinae</taxon>
        <taxon>Heracleum</taxon>
    </lineage>
</organism>
<evidence type="ECO:0000256" key="1">
    <source>
        <dbReference type="SAM" id="MobiDB-lite"/>
    </source>
</evidence>
<keyword evidence="3" id="KW-1185">Reference proteome</keyword>
<accession>A0AAD8IKQ4</accession>
<reference evidence="2" key="1">
    <citation type="submission" date="2023-02" db="EMBL/GenBank/DDBJ databases">
        <title>Genome of toxic invasive species Heracleum sosnowskyi carries increased number of genes despite the absence of recent whole-genome duplications.</title>
        <authorList>
            <person name="Schelkunov M."/>
            <person name="Shtratnikova V."/>
            <person name="Makarenko M."/>
            <person name="Klepikova A."/>
            <person name="Omelchenko D."/>
            <person name="Novikova G."/>
            <person name="Obukhova E."/>
            <person name="Bogdanov V."/>
            <person name="Penin A."/>
            <person name="Logacheva M."/>
        </authorList>
    </citation>
    <scope>NUCLEOTIDE SEQUENCE</scope>
    <source>
        <strain evidence="2">Hsosn_3</strain>
        <tissue evidence="2">Leaf</tissue>
    </source>
</reference>
<comment type="caution">
    <text evidence="2">The sequence shown here is derived from an EMBL/GenBank/DDBJ whole genome shotgun (WGS) entry which is preliminary data.</text>
</comment>
<dbReference type="PANTHER" id="PTHR35488:SF2">
    <property type="entry name" value="OS05G0358900 PROTEIN"/>
    <property type="match status" value="1"/>
</dbReference>
<dbReference type="Proteomes" id="UP001237642">
    <property type="component" value="Unassembled WGS sequence"/>
</dbReference>
<reference evidence="2" key="2">
    <citation type="submission" date="2023-05" db="EMBL/GenBank/DDBJ databases">
        <authorList>
            <person name="Schelkunov M.I."/>
        </authorList>
    </citation>
    <scope>NUCLEOTIDE SEQUENCE</scope>
    <source>
        <strain evidence="2">Hsosn_3</strain>
        <tissue evidence="2">Leaf</tissue>
    </source>
</reference>
<dbReference type="PANTHER" id="PTHR35488">
    <property type="entry name" value="OS05G0358900 PROTEIN-RELATED"/>
    <property type="match status" value="1"/>
</dbReference>
<dbReference type="EMBL" id="JAUIZM010000004">
    <property type="protein sequence ID" value="KAK1387547.1"/>
    <property type="molecule type" value="Genomic_DNA"/>
</dbReference>
<gene>
    <name evidence="2" type="ORF">POM88_015725</name>
</gene>
<evidence type="ECO:0000313" key="2">
    <source>
        <dbReference type="EMBL" id="KAK1387547.1"/>
    </source>
</evidence>
<feature type="compositionally biased region" description="Polar residues" evidence="1">
    <location>
        <begin position="121"/>
        <end position="142"/>
    </location>
</feature>
<sequence>MSNNPVFPMTDTHHFSDYGFHPHFDYFQVLEAAKKHKRENQGVGKAIDGLHFKLQKPTVSHELDYSKIIKKNKHNHKIHVKKRWWKKALKIFTRKWIGRNSQDHRQQGAVHPNEQPVYITESRSGSGTPYRTTSRPISGSLSPAMSCEMENLTYISLRDINNELQHRTTASPTMPIYLVT</sequence>
<feature type="region of interest" description="Disordered" evidence="1">
    <location>
        <begin position="119"/>
        <end position="142"/>
    </location>
</feature>
<evidence type="ECO:0000313" key="3">
    <source>
        <dbReference type="Proteomes" id="UP001237642"/>
    </source>
</evidence>
<name>A0AAD8IKQ4_9APIA</name>
<protein>
    <submittedName>
        <fullName evidence="2">Toxicos en levadura 2</fullName>
    </submittedName>
</protein>
<dbReference type="AlphaFoldDB" id="A0AAD8IKQ4"/>
<proteinExistence type="predicted"/>